<evidence type="ECO:0000313" key="1">
    <source>
        <dbReference type="EMBL" id="KAG9223935.1"/>
    </source>
</evidence>
<protein>
    <submittedName>
        <fullName evidence="1">Uncharacterized protein</fullName>
    </submittedName>
</protein>
<dbReference type="Proteomes" id="UP000824881">
    <property type="component" value="Unassembled WGS sequence"/>
</dbReference>
<gene>
    <name evidence="1" type="ORF">CCMSSC00406_0004449</name>
</gene>
<name>A0ACB7J1P9_PLECO</name>
<reference evidence="1 2" key="1">
    <citation type="journal article" date="2021" name="Appl. Environ. Microbiol.">
        <title>Genetic linkage and physical mapping for an oyster mushroom Pleurotus cornucopiae and QTL analysis for the trait cap color.</title>
        <authorList>
            <person name="Zhang Y."/>
            <person name="Gao W."/>
            <person name="Sonnenberg A."/>
            <person name="Chen Q."/>
            <person name="Zhang J."/>
            <person name="Huang C."/>
        </authorList>
    </citation>
    <scope>NUCLEOTIDE SEQUENCE [LARGE SCALE GENOMIC DNA]</scope>
    <source>
        <strain evidence="1">CCMSSC00406</strain>
    </source>
</reference>
<sequence>MFTEKAITGGDLPAPLLASRAKPSRPWRRLLVLTVAAGYALLSVTTRRQLFPLNLKHGHHDEDLCFQPNELTPTKNGDLWTEIGSTISTDAFKTKAIEWLAGAVRVPTESHDKMDPVGVDTRWEVFVPFHVYLLSAFPLVHSTLALTKVNTYGMWYEWTGSDASLKPLLLAAHQDVVPVDPTTVDQWEHPPYSGFFDGERIWGRGTSDDKGGLIGILSTIETLLAKGFKPARTVVLAFGFDEETSGVHGAGHLGKALAEHYGERSFAMVVDEGAGFMENFGTVFATPGIAEKGGLDVRVDVTSAHSSIPPKDTSIGILAALLVEYESNPYEVHIDLHSPVFDTLLCFAGHAKDLPSSLRKAIRQAPHSKKAMRSLEKVILADNVYRSLIGTTQAITLTQGGVKSNALPEQAWAVINHRIETESSVAATVEHDTQLLKSLANKFNLTYTSFGAQISEKDAPSSGTLTLSDAWGTALEPAPITPTGRDAAPYALLAGTIKATFNSHRSLQGDNIAMSPGIMTGNTATTSPRLAMIAVQTSAAVPDPLSVPENAPEHCPGTESQLAGKASACAGCANQDVCASGATRGPDPALPLITNRMANVKRKILILSGKGGVGKSTFTAQLGWAFAADEDTQASSLHDLHL</sequence>
<dbReference type="EMBL" id="WQMT02000004">
    <property type="protein sequence ID" value="KAG9223935.1"/>
    <property type="molecule type" value="Genomic_DNA"/>
</dbReference>
<comment type="caution">
    <text evidence="1">The sequence shown here is derived from an EMBL/GenBank/DDBJ whole genome shotgun (WGS) entry which is preliminary data.</text>
</comment>
<accession>A0ACB7J1P9</accession>
<keyword evidence="2" id="KW-1185">Reference proteome</keyword>
<evidence type="ECO:0000313" key="2">
    <source>
        <dbReference type="Proteomes" id="UP000824881"/>
    </source>
</evidence>
<organism evidence="1 2">
    <name type="scientific">Pleurotus cornucopiae</name>
    <name type="common">Cornucopia mushroom</name>
    <dbReference type="NCBI Taxonomy" id="5321"/>
    <lineage>
        <taxon>Eukaryota</taxon>
        <taxon>Fungi</taxon>
        <taxon>Dikarya</taxon>
        <taxon>Basidiomycota</taxon>
        <taxon>Agaricomycotina</taxon>
        <taxon>Agaricomycetes</taxon>
        <taxon>Agaricomycetidae</taxon>
        <taxon>Agaricales</taxon>
        <taxon>Pleurotineae</taxon>
        <taxon>Pleurotaceae</taxon>
        <taxon>Pleurotus</taxon>
    </lineage>
</organism>
<proteinExistence type="predicted"/>